<gene>
    <name evidence="1" type="ORF">HMPREF9302_11330</name>
</gene>
<dbReference type="Pfam" id="PF11950">
    <property type="entry name" value="DUF3467"/>
    <property type="match status" value="1"/>
</dbReference>
<comment type="caution">
    <text evidence="1">The sequence shown here is derived from an EMBL/GenBank/DDBJ whole genome shotgun (WGS) entry which is preliminary data.</text>
</comment>
<sequence length="109" mass="12035">MEEKSQNEEGQQFQIDINPVVAGGVYSNLQIISHSSSEFVLDFATLLPGLSKATVASRVLIAPEHAKRLIRTLQENVVRYEQEFGKINLPEANIDDPRTIAPFGKGPKS</sequence>
<organism evidence="1 2">
    <name type="scientific">Prevotella amnii DNF00058</name>
    <dbReference type="NCBI Taxonomy" id="1401066"/>
    <lineage>
        <taxon>Bacteria</taxon>
        <taxon>Pseudomonadati</taxon>
        <taxon>Bacteroidota</taxon>
        <taxon>Bacteroidia</taxon>
        <taxon>Bacteroidales</taxon>
        <taxon>Prevotellaceae</taxon>
        <taxon>Prevotella</taxon>
    </lineage>
</organism>
<dbReference type="OrthoDB" id="9813817at2"/>
<evidence type="ECO:0008006" key="3">
    <source>
        <dbReference type="Google" id="ProtNLM"/>
    </source>
</evidence>
<dbReference type="Proteomes" id="UP000029614">
    <property type="component" value="Unassembled WGS sequence"/>
</dbReference>
<keyword evidence="2" id="KW-1185">Reference proteome</keyword>
<accession>A0A096C0G3</accession>
<protein>
    <recommendedName>
        <fullName evidence="3">Transcriptional accessory protein</fullName>
    </recommendedName>
</protein>
<dbReference type="EMBL" id="JRNU01000179">
    <property type="protein sequence ID" value="KGF48512.1"/>
    <property type="molecule type" value="Genomic_DNA"/>
</dbReference>
<proteinExistence type="predicted"/>
<dbReference type="InterPro" id="IPR021857">
    <property type="entry name" value="DUF3467"/>
</dbReference>
<evidence type="ECO:0000313" key="2">
    <source>
        <dbReference type="Proteomes" id="UP000029614"/>
    </source>
</evidence>
<name>A0A096C0G3_9BACT</name>
<reference evidence="1 2" key="1">
    <citation type="submission" date="2014-07" db="EMBL/GenBank/DDBJ databases">
        <authorList>
            <person name="McCorrison J."/>
            <person name="Sanka R."/>
            <person name="Torralba M."/>
            <person name="Gillis M."/>
            <person name="Haft D.H."/>
            <person name="Methe B."/>
            <person name="Sutton G."/>
            <person name="Nelson K.E."/>
        </authorList>
    </citation>
    <scope>NUCLEOTIDE SEQUENCE [LARGE SCALE GENOMIC DNA]</scope>
    <source>
        <strain evidence="1 2">DNF00058</strain>
    </source>
</reference>
<dbReference type="AlphaFoldDB" id="A0A096C0G3"/>
<evidence type="ECO:0000313" key="1">
    <source>
        <dbReference type="EMBL" id="KGF48512.1"/>
    </source>
</evidence>
<dbReference type="RefSeq" id="WP_008451162.1">
    <property type="nucleotide sequence ID" value="NZ_JRNU01000179.1"/>
</dbReference>